<dbReference type="Proteomes" id="UP000460549">
    <property type="component" value="Unassembled WGS sequence"/>
</dbReference>
<dbReference type="GO" id="GO:0005737">
    <property type="term" value="C:cytoplasm"/>
    <property type="evidence" value="ECO:0007669"/>
    <property type="project" value="UniProtKB-SubCell"/>
</dbReference>
<dbReference type="HAMAP" id="MF_01547">
    <property type="entry name" value="RNA_methyltr_E"/>
    <property type="match status" value="1"/>
</dbReference>
<evidence type="ECO:0000256" key="3">
    <source>
        <dbReference type="ARBA" id="ARBA00022679"/>
    </source>
</evidence>
<evidence type="ECO:0000256" key="2">
    <source>
        <dbReference type="ARBA" id="ARBA00022603"/>
    </source>
</evidence>
<dbReference type="EC" id="2.1.1.166" evidence="6 11"/>
<evidence type="ECO:0000256" key="8">
    <source>
        <dbReference type="ARBA" id="ARBA00041995"/>
    </source>
</evidence>
<feature type="binding site" evidence="11">
    <location>
        <position position="115"/>
    </location>
    <ligand>
        <name>S-adenosyl-L-methionine</name>
        <dbReference type="ChEBI" id="CHEBI:59789"/>
    </ligand>
</feature>
<keyword evidence="11" id="KW-0963">Cytoplasm</keyword>
<evidence type="ECO:0000313" key="14">
    <source>
        <dbReference type="EMBL" id="MSU06091.1"/>
    </source>
</evidence>
<evidence type="ECO:0000256" key="6">
    <source>
        <dbReference type="ARBA" id="ARBA00038861"/>
    </source>
</evidence>
<sequence length="202" mass="22415">MATSRRDKADSYTQRAHREGYPARSVYKLEEINQTHHLIKPGDSVLDVGAAPGSWTLFTHRELIKGKGKIIAVDLNPLRLDPVPPTVTAFVGDAFSKEIRAKLVENGPYDCIISDAAPMTTGNRTVDTTRSEWLAEQVVFLATEQLKEHGNLVIKIFQGGGQESVLKTMRTIFTKAKAFKPKACRDDSFEIYLIGLDKKAQA</sequence>
<dbReference type="InterPro" id="IPR029063">
    <property type="entry name" value="SAM-dependent_MTases_sf"/>
</dbReference>
<evidence type="ECO:0000256" key="11">
    <source>
        <dbReference type="HAMAP-Rule" id="MF_01547"/>
    </source>
</evidence>
<keyword evidence="4 11" id="KW-0949">S-adenosyl-L-methionine</keyword>
<name>A0A7X2PC16_9SPIO</name>
<dbReference type="PANTHER" id="PTHR10920">
    <property type="entry name" value="RIBOSOMAL RNA METHYLTRANSFERASE"/>
    <property type="match status" value="1"/>
</dbReference>
<evidence type="ECO:0000256" key="9">
    <source>
        <dbReference type="ARBA" id="ARBA00042745"/>
    </source>
</evidence>
<feature type="active site" description="Proton acceptor" evidence="11 12">
    <location>
        <position position="155"/>
    </location>
</feature>
<dbReference type="SUPFAM" id="SSF53335">
    <property type="entry name" value="S-adenosyl-L-methionine-dependent methyltransferases"/>
    <property type="match status" value="1"/>
</dbReference>
<feature type="domain" description="Ribosomal RNA methyltransferase FtsJ" evidence="13">
    <location>
        <begin position="21"/>
        <end position="197"/>
    </location>
</feature>
<keyword evidence="2 11" id="KW-0489">Methyltransferase</keyword>
<dbReference type="AlphaFoldDB" id="A0A7X2PC16"/>
<evidence type="ECO:0000256" key="4">
    <source>
        <dbReference type="ARBA" id="ARBA00022691"/>
    </source>
</evidence>
<feature type="binding site" evidence="11">
    <location>
        <position position="93"/>
    </location>
    <ligand>
        <name>S-adenosyl-L-methionine</name>
        <dbReference type="ChEBI" id="CHEBI:59789"/>
    </ligand>
</feature>
<dbReference type="PIRSF" id="PIRSF005461">
    <property type="entry name" value="23S_rRNA_mtase"/>
    <property type="match status" value="1"/>
</dbReference>
<proteinExistence type="inferred from homology"/>
<evidence type="ECO:0000256" key="10">
    <source>
        <dbReference type="ARBA" id="ARBA00048970"/>
    </source>
</evidence>
<evidence type="ECO:0000256" key="5">
    <source>
        <dbReference type="ARBA" id="ARBA00037569"/>
    </source>
</evidence>
<accession>A0A7X2PC16</accession>
<feature type="binding site" evidence="11">
    <location>
        <position position="55"/>
    </location>
    <ligand>
        <name>S-adenosyl-L-methionine</name>
        <dbReference type="ChEBI" id="CHEBI:59789"/>
    </ligand>
</feature>
<reference evidence="14 15" key="1">
    <citation type="submission" date="2019-08" db="EMBL/GenBank/DDBJ databases">
        <title>In-depth cultivation of the pig gut microbiome towards novel bacterial diversity and tailored functional studies.</title>
        <authorList>
            <person name="Wylensek D."/>
            <person name="Hitch T.C.A."/>
            <person name="Clavel T."/>
        </authorList>
    </citation>
    <scope>NUCLEOTIDE SEQUENCE [LARGE SCALE GENOMIC DNA]</scope>
    <source>
        <strain evidence="14 15">NM-380-WT-3C1</strain>
    </source>
</reference>
<comment type="caution">
    <text evidence="14">The sequence shown here is derived from an EMBL/GenBank/DDBJ whole genome shotgun (WGS) entry which is preliminary data.</text>
</comment>
<comment type="function">
    <text evidence="5 11">Specifically methylates the uridine in position 2552 of 23S rRNA at the 2'-O position of the ribose in the fully assembled 50S ribosomal subunit.</text>
</comment>
<keyword evidence="3 11" id="KW-0808">Transferase</keyword>
<comment type="similarity">
    <text evidence="11">Belongs to the class I-like SAM-binding methyltransferase superfamily. RNA methyltransferase RlmE family.</text>
</comment>
<gene>
    <name evidence="11" type="primary">rlmE</name>
    <name evidence="11" type="synonym">ftsJ</name>
    <name evidence="11" type="synonym">rrmJ</name>
    <name evidence="14" type="ORF">FYJ80_04790</name>
</gene>
<comment type="catalytic activity">
    <reaction evidence="10 11">
        <text>uridine(2552) in 23S rRNA + S-adenosyl-L-methionine = 2'-O-methyluridine(2552) in 23S rRNA + S-adenosyl-L-homocysteine + H(+)</text>
        <dbReference type="Rhea" id="RHEA:42720"/>
        <dbReference type="Rhea" id="RHEA-COMP:10202"/>
        <dbReference type="Rhea" id="RHEA-COMP:10203"/>
        <dbReference type="ChEBI" id="CHEBI:15378"/>
        <dbReference type="ChEBI" id="CHEBI:57856"/>
        <dbReference type="ChEBI" id="CHEBI:59789"/>
        <dbReference type="ChEBI" id="CHEBI:65315"/>
        <dbReference type="ChEBI" id="CHEBI:74478"/>
        <dbReference type="EC" id="2.1.1.166"/>
    </reaction>
</comment>
<evidence type="ECO:0000259" key="13">
    <source>
        <dbReference type="Pfam" id="PF01728"/>
    </source>
</evidence>
<feature type="binding site" evidence="11">
    <location>
        <position position="53"/>
    </location>
    <ligand>
        <name>S-adenosyl-L-methionine</name>
        <dbReference type="ChEBI" id="CHEBI:59789"/>
    </ligand>
</feature>
<evidence type="ECO:0000256" key="12">
    <source>
        <dbReference type="PIRSR" id="PIRSR005461-1"/>
    </source>
</evidence>
<dbReference type="Pfam" id="PF01728">
    <property type="entry name" value="FtsJ"/>
    <property type="match status" value="1"/>
</dbReference>
<dbReference type="InterPro" id="IPR002877">
    <property type="entry name" value="RNA_MeTrfase_FtsJ_dom"/>
</dbReference>
<dbReference type="RefSeq" id="WP_154425067.1">
    <property type="nucleotide sequence ID" value="NZ_JAQYGB010000045.1"/>
</dbReference>
<dbReference type="InterPro" id="IPR015507">
    <property type="entry name" value="rRNA-MeTfrase_E"/>
</dbReference>
<protein>
    <recommendedName>
        <fullName evidence="7 11">Ribosomal RNA large subunit methyltransferase E</fullName>
        <ecNumber evidence="6 11">2.1.1.166</ecNumber>
    </recommendedName>
    <alternativeName>
        <fullName evidence="9 11">23S rRNA Um2552 methyltransferase</fullName>
    </alternativeName>
    <alternativeName>
        <fullName evidence="8 11">rRNA (uridine-2'-O-)-methyltransferase</fullName>
    </alternativeName>
</protein>
<dbReference type="Gene3D" id="3.40.50.150">
    <property type="entry name" value="Vaccinia Virus protein VP39"/>
    <property type="match status" value="1"/>
</dbReference>
<dbReference type="EMBL" id="VUNN01000006">
    <property type="protein sequence ID" value="MSU06091.1"/>
    <property type="molecule type" value="Genomic_DNA"/>
</dbReference>
<keyword evidence="1 11" id="KW-0698">rRNA processing</keyword>
<feature type="binding site" evidence="11">
    <location>
        <position position="74"/>
    </location>
    <ligand>
        <name>S-adenosyl-L-methionine</name>
        <dbReference type="ChEBI" id="CHEBI:59789"/>
    </ligand>
</feature>
<evidence type="ECO:0000313" key="15">
    <source>
        <dbReference type="Proteomes" id="UP000460549"/>
    </source>
</evidence>
<keyword evidence="15" id="KW-1185">Reference proteome</keyword>
<evidence type="ECO:0000256" key="1">
    <source>
        <dbReference type="ARBA" id="ARBA00022552"/>
    </source>
</evidence>
<organism evidence="14 15">
    <name type="scientific">Bullifex porci</name>
    <dbReference type="NCBI Taxonomy" id="2606638"/>
    <lineage>
        <taxon>Bacteria</taxon>
        <taxon>Pseudomonadati</taxon>
        <taxon>Spirochaetota</taxon>
        <taxon>Spirochaetia</taxon>
        <taxon>Spirochaetales</taxon>
        <taxon>Spirochaetaceae</taxon>
        <taxon>Bullifex</taxon>
    </lineage>
</organism>
<dbReference type="GO" id="GO:0008650">
    <property type="term" value="F:rRNA (uridine-2'-O-)-methyltransferase activity"/>
    <property type="evidence" value="ECO:0007669"/>
    <property type="project" value="UniProtKB-UniRule"/>
</dbReference>
<dbReference type="PANTHER" id="PTHR10920:SF18">
    <property type="entry name" value="RRNA METHYLTRANSFERASE 2, MITOCHONDRIAL"/>
    <property type="match status" value="1"/>
</dbReference>
<comment type="subcellular location">
    <subcellularLocation>
        <location evidence="11">Cytoplasm</location>
    </subcellularLocation>
</comment>
<dbReference type="InterPro" id="IPR050082">
    <property type="entry name" value="RNA_methyltr_RlmE"/>
</dbReference>
<evidence type="ECO:0000256" key="7">
    <source>
        <dbReference type="ARBA" id="ARBA00041129"/>
    </source>
</evidence>